<dbReference type="Gene3D" id="3.90.550.10">
    <property type="entry name" value="Spore Coat Polysaccharide Biosynthesis Protein SpsA, Chain A"/>
    <property type="match status" value="1"/>
</dbReference>
<evidence type="ECO:0000313" key="12">
    <source>
        <dbReference type="Proteomes" id="UP001057291"/>
    </source>
</evidence>
<feature type="domain" description="Glycosyltransferase 2-like" evidence="10">
    <location>
        <begin position="8"/>
        <end position="169"/>
    </location>
</feature>
<feature type="transmembrane region" description="Helical" evidence="9">
    <location>
        <begin position="232"/>
        <end position="253"/>
    </location>
</feature>
<dbReference type="InterPro" id="IPR001173">
    <property type="entry name" value="Glyco_trans_2-like"/>
</dbReference>
<evidence type="ECO:0000256" key="1">
    <source>
        <dbReference type="ARBA" id="ARBA00004651"/>
    </source>
</evidence>
<dbReference type="Pfam" id="PF00535">
    <property type="entry name" value="Glycos_transf_2"/>
    <property type="match status" value="1"/>
</dbReference>
<dbReference type="InterPro" id="IPR029044">
    <property type="entry name" value="Nucleotide-diphossugar_trans"/>
</dbReference>
<evidence type="ECO:0000256" key="7">
    <source>
        <dbReference type="ARBA" id="ARBA00023136"/>
    </source>
</evidence>
<dbReference type="InterPro" id="IPR050256">
    <property type="entry name" value="Glycosyltransferase_2"/>
</dbReference>
<proteinExistence type="inferred from homology"/>
<dbReference type="GO" id="GO:0016757">
    <property type="term" value="F:glycosyltransferase activity"/>
    <property type="evidence" value="ECO:0007669"/>
    <property type="project" value="UniProtKB-KW"/>
</dbReference>
<evidence type="ECO:0000256" key="5">
    <source>
        <dbReference type="ARBA" id="ARBA00022692"/>
    </source>
</evidence>
<dbReference type="PANTHER" id="PTHR48090:SF1">
    <property type="entry name" value="PROPHAGE BACTOPRENOL GLUCOSYL TRANSFERASE HOMOLOG"/>
    <property type="match status" value="1"/>
</dbReference>
<dbReference type="FunFam" id="3.90.550.10:FF:000079">
    <property type="entry name" value="Probable glycosyl transferase"/>
    <property type="match status" value="1"/>
</dbReference>
<evidence type="ECO:0000256" key="9">
    <source>
        <dbReference type="SAM" id="Phobius"/>
    </source>
</evidence>
<dbReference type="AlphaFoldDB" id="A0AAV4LCY2"/>
<evidence type="ECO:0000256" key="3">
    <source>
        <dbReference type="ARBA" id="ARBA00022676"/>
    </source>
</evidence>
<dbReference type="GO" id="GO:0005886">
    <property type="term" value="C:plasma membrane"/>
    <property type="evidence" value="ECO:0007669"/>
    <property type="project" value="UniProtKB-SubCell"/>
</dbReference>
<keyword evidence="4" id="KW-0808">Transferase</keyword>
<name>A0AAV4LCY2_9BACL</name>
<feature type="transmembrane region" description="Helical" evidence="9">
    <location>
        <begin position="265"/>
        <end position="290"/>
    </location>
</feature>
<comment type="similarity">
    <text evidence="8">Belongs to the glycosyltransferase 2 family. GtrB subfamily.</text>
</comment>
<evidence type="ECO:0000259" key="10">
    <source>
        <dbReference type="Pfam" id="PF00535"/>
    </source>
</evidence>
<evidence type="ECO:0000256" key="4">
    <source>
        <dbReference type="ARBA" id="ARBA00022679"/>
    </source>
</evidence>
<gene>
    <name evidence="11" type="primary">ykcC_1</name>
    <name evidence="11" type="ORF">DNHGIG_11720</name>
</gene>
<evidence type="ECO:0000256" key="8">
    <source>
        <dbReference type="ARBA" id="ARBA00038152"/>
    </source>
</evidence>
<dbReference type="EMBL" id="BOQE01000001">
    <property type="protein sequence ID" value="GIM45623.1"/>
    <property type="molecule type" value="Genomic_DNA"/>
</dbReference>
<dbReference type="Proteomes" id="UP001057291">
    <property type="component" value="Unassembled WGS sequence"/>
</dbReference>
<evidence type="ECO:0000256" key="6">
    <source>
        <dbReference type="ARBA" id="ARBA00022989"/>
    </source>
</evidence>
<keyword evidence="3" id="KW-0328">Glycosyltransferase</keyword>
<sequence>MNKRKLISVVIPAYNEELVIRETHKRLSTVCSISGYDYELIYVNDGSRDRTEEILRELAFHDSHVRVLSFSRNFGHQVAVTAGIEHASGDAVVLIDADLQDPPELILDFITKWEEGYDVVYAVRKSRAGETWFKKVTAKLFYRILQRLIDIQIPLDTGDFRLMSRRVVDSLNAMPEKHRFVRGLVSWIGFKQVGIEYERQERFAGETKYPLRKMLRFAFDGITSFSFKPLQLAGILGLYSAGIGFIGILIILYMRLFTHSTVQGWSSLMVVVLFLGGIQLLILGMMGEYIGRMYDEVRRRPLYILEEKIGFPGGTVQTHQDRELSQRHDDYFPARS</sequence>
<evidence type="ECO:0000256" key="2">
    <source>
        <dbReference type="ARBA" id="ARBA00022475"/>
    </source>
</evidence>
<dbReference type="SUPFAM" id="SSF53448">
    <property type="entry name" value="Nucleotide-diphospho-sugar transferases"/>
    <property type="match status" value="1"/>
</dbReference>
<dbReference type="PANTHER" id="PTHR48090">
    <property type="entry name" value="UNDECAPRENYL-PHOSPHATE 4-DEOXY-4-FORMAMIDO-L-ARABINOSE TRANSFERASE-RELATED"/>
    <property type="match status" value="1"/>
</dbReference>
<keyword evidence="5 9" id="KW-0812">Transmembrane</keyword>
<comment type="caution">
    <text evidence="11">The sequence shown here is derived from an EMBL/GenBank/DDBJ whole genome shotgun (WGS) entry which is preliminary data.</text>
</comment>
<keyword evidence="6 9" id="KW-1133">Transmembrane helix</keyword>
<protein>
    <submittedName>
        <fullName evidence="11">Glycosyltransferase YkcC</fullName>
    </submittedName>
</protein>
<keyword evidence="7 9" id="KW-0472">Membrane</keyword>
<keyword evidence="12" id="KW-1185">Reference proteome</keyword>
<organism evidence="11 12">
    <name type="scientific">Collibacillus ludicampi</name>
    <dbReference type="NCBI Taxonomy" id="2771369"/>
    <lineage>
        <taxon>Bacteria</taxon>
        <taxon>Bacillati</taxon>
        <taxon>Bacillota</taxon>
        <taxon>Bacilli</taxon>
        <taxon>Bacillales</taxon>
        <taxon>Alicyclobacillaceae</taxon>
        <taxon>Collibacillus</taxon>
    </lineage>
</organism>
<accession>A0AAV4LCY2</accession>
<dbReference type="CDD" id="cd04187">
    <property type="entry name" value="DPM1_like_bac"/>
    <property type="match status" value="1"/>
</dbReference>
<keyword evidence="2" id="KW-1003">Cell membrane</keyword>
<dbReference type="RefSeq" id="WP_282198809.1">
    <property type="nucleotide sequence ID" value="NZ_BOQE01000001.1"/>
</dbReference>
<reference evidence="11" key="1">
    <citation type="journal article" date="2023" name="Int. J. Syst. Evol. Microbiol.">
        <title>Collibacillus ludicampi gen. nov., sp. nov., a new soil bacterium of the family Alicyclobacillaceae.</title>
        <authorList>
            <person name="Jojima T."/>
            <person name="Ioku Y."/>
            <person name="Fukuta Y."/>
            <person name="Shirasaka N."/>
            <person name="Matsumura Y."/>
            <person name="Mori M."/>
        </authorList>
    </citation>
    <scope>NUCLEOTIDE SEQUENCE</scope>
    <source>
        <strain evidence="11">TP075</strain>
    </source>
</reference>
<evidence type="ECO:0000313" key="11">
    <source>
        <dbReference type="EMBL" id="GIM45623.1"/>
    </source>
</evidence>
<comment type="subcellular location">
    <subcellularLocation>
        <location evidence="1">Cell membrane</location>
        <topology evidence="1">Multi-pass membrane protein</topology>
    </subcellularLocation>
</comment>